<accession>A0A8X7C020</accession>
<evidence type="ECO:0000313" key="2">
    <source>
        <dbReference type="EMBL" id="GFY49278.1"/>
    </source>
</evidence>
<proteinExistence type="predicted"/>
<sequence length="89" mass="9652">MRVNSKGREQGLKEGDRVLSVNGQPTAEMTHADAQRVIREASSGIELQIERNTGNPDTNGFTTAENGNMSDGQVVETRLNALDEDTNHA</sequence>
<dbReference type="OrthoDB" id="44841at2759"/>
<feature type="domain" description="PDZ" evidence="1">
    <location>
        <begin position="8"/>
        <end position="53"/>
    </location>
</feature>
<dbReference type="Proteomes" id="UP000886998">
    <property type="component" value="Unassembled WGS sequence"/>
</dbReference>
<comment type="caution">
    <text evidence="2">The sequence shown here is derived from an EMBL/GenBank/DDBJ whole genome shotgun (WGS) entry which is preliminary data.</text>
</comment>
<dbReference type="AlphaFoldDB" id="A0A8X7C020"/>
<dbReference type="InterPro" id="IPR036034">
    <property type="entry name" value="PDZ_sf"/>
</dbReference>
<evidence type="ECO:0000313" key="3">
    <source>
        <dbReference type="Proteomes" id="UP000886998"/>
    </source>
</evidence>
<dbReference type="PROSITE" id="PS50106">
    <property type="entry name" value="PDZ"/>
    <property type="match status" value="1"/>
</dbReference>
<evidence type="ECO:0000259" key="1">
    <source>
        <dbReference type="PROSITE" id="PS50106"/>
    </source>
</evidence>
<dbReference type="EMBL" id="BMAV01006933">
    <property type="protein sequence ID" value="GFY49278.1"/>
    <property type="molecule type" value="Genomic_DNA"/>
</dbReference>
<dbReference type="Pfam" id="PF00595">
    <property type="entry name" value="PDZ"/>
    <property type="match status" value="1"/>
</dbReference>
<gene>
    <name evidence="2" type="primary">X975_15761</name>
    <name evidence="2" type="ORF">TNIN_430611</name>
</gene>
<protein>
    <submittedName>
        <fullName evidence="2">PDZ and LIM domain protein 2</fullName>
    </submittedName>
</protein>
<dbReference type="Gene3D" id="2.30.42.10">
    <property type="match status" value="1"/>
</dbReference>
<reference evidence="2" key="1">
    <citation type="submission" date="2020-08" db="EMBL/GenBank/DDBJ databases">
        <title>Multicomponent nature underlies the extraordinary mechanical properties of spider dragline silk.</title>
        <authorList>
            <person name="Kono N."/>
            <person name="Nakamura H."/>
            <person name="Mori M."/>
            <person name="Yoshida Y."/>
            <person name="Ohtoshi R."/>
            <person name="Malay A.D."/>
            <person name="Moran D.A.P."/>
            <person name="Tomita M."/>
            <person name="Numata K."/>
            <person name="Arakawa K."/>
        </authorList>
    </citation>
    <scope>NUCLEOTIDE SEQUENCE</scope>
</reference>
<dbReference type="SUPFAM" id="SSF50156">
    <property type="entry name" value="PDZ domain-like"/>
    <property type="match status" value="1"/>
</dbReference>
<feature type="non-terminal residue" evidence="2">
    <location>
        <position position="1"/>
    </location>
</feature>
<keyword evidence="3" id="KW-1185">Reference proteome</keyword>
<organism evidence="2 3">
    <name type="scientific">Trichonephila inaurata madagascariensis</name>
    <dbReference type="NCBI Taxonomy" id="2747483"/>
    <lineage>
        <taxon>Eukaryota</taxon>
        <taxon>Metazoa</taxon>
        <taxon>Ecdysozoa</taxon>
        <taxon>Arthropoda</taxon>
        <taxon>Chelicerata</taxon>
        <taxon>Arachnida</taxon>
        <taxon>Araneae</taxon>
        <taxon>Araneomorphae</taxon>
        <taxon>Entelegynae</taxon>
        <taxon>Araneoidea</taxon>
        <taxon>Nephilidae</taxon>
        <taxon>Trichonephila</taxon>
        <taxon>Trichonephila inaurata</taxon>
    </lineage>
</organism>
<name>A0A8X7C020_9ARAC</name>
<dbReference type="InterPro" id="IPR001478">
    <property type="entry name" value="PDZ"/>
</dbReference>